<protein>
    <submittedName>
        <fullName evidence="1">Uncharacterized protein</fullName>
    </submittedName>
</protein>
<evidence type="ECO:0000313" key="1">
    <source>
        <dbReference type="EMBL" id="CAJ2627959.1"/>
    </source>
</evidence>
<sequence>MDEFHTPNNTSMENENQTTLRSSPSFEIYNKSHHGDDDYNDPQQVLKRASLSLESIGSADFTFERSKMDLIEEDENEIENDWSTGIQNLNLDDDDDDDDVQPSTPPMYLATGLGVDSGEVVSSDNNDLISDDIDMFVSSLQESEDLDEHYKRKVHEFPSHPLILKKYAKFLQGKGELQDAEEYFHRATQADPNDGEILMQYAKLVWENHHDRDRASVYFERAAQSAPQDSDVLAAYASFLWETEDDENEGGNRQTQNDVEKQETEPVKISKEENGAEDLTTTNYSEDSNDPDYLKKMIDENPNNPLFLKKYAQFLFQSKLDLEAAENYYSRAVSADPSDGETISEYATLLWELHHDQEKALSLFEKAVQATPGDSNVLASYTCFLWETEDGES</sequence>
<reference evidence="1" key="1">
    <citation type="submission" date="2023-10" db="EMBL/GenBank/DDBJ databases">
        <authorList>
            <person name="Rodriguez Cubillos JULIANA M."/>
            <person name="De Vega J."/>
        </authorList>
    </citation>
    <scope>NUCLEOTIDE SEQUENCE</scope>
</reference>
<dbReference type="Proteomes" id="UP001177021">
    <property type="component" value="Unassembled WGS sequence"/>
</dbReference>
<evidence type="ECO:0000313" key="2">
    <source>
        <dbReference type="Proteomes" id="UP001177021"/>
    </source>
</evidence>
<accession>A0ACB0I786</accession>
<organism evidence="1 2">
    <name type="scientific">Trifolium pratense</name>
    <name type="common">Red clover</name>
    <dbReference type="NCBI Taxonomy" id="57577"/>
    <lineage>
        <taxon>Eukaryota</taxon>
        <taxon>Viridiplantae</taxon>
        <taxon>Streptophyta</taxon>
        <taxon>Embryophyta</taxon>
        <taxon>Tracheophyta</taxon>
        <taxon>Spermatophyta</taxon>
        <taxon>Magnoliopsida</taxon>
        <taxon>eudicotyledons</taxon>
        <taxon>Gunneridae</taxon>
        <taxon>Pentapetalae</taxon>
        <taxon>rosids</taxon>
        <taxon>fabids</taxon>
        <taxon>Fabales</taxon>
        <taxon>Fabaceae</taxon>
        <taxon>Papilionoideae</taxon>
        <taxon>50 kb inversion clade</taxon>
        <taxon>NPAAA clade</taxon>
        <taxon>Hologalegina</taxon>
        <taxon>IRL clade</taxon>
        <taxon>Trifolieae</taxon>
        <taxon>Trifolium</taxon>
    </lineage>
</organism>
<keyword evidence="2" id="KW-1185">Reference proteome</keyword>
<comment type="caution">
    <text evidence="1">The sequence shown here is derived from an EMBL/GenBank/DDBJ whole genome shotgun (WGS) entry which is preliminary data.</text>
</comment>
<dbReference type="EMBL" id="CASHSV030000001">
    <property type="protein sequence ID" value="CAJ2627959.1"/>
    <property type="molecule type" value="Genomic_DNA"/>
</dbReference>
<name>A0ACB0I786_TRIPR</name>
<proteinExistence type="predicted"/>
<gene>
    <name evidence="1" type="ORF">MILVUS5_LOCUS300</name>
</gene>